<reference evidence="4" key="1">
    <citation type="submission" date="2020-09" db="EMBL/GenBank/DDBJ databases">
        <title>Leviviricetes taxonomy.</title>
        <authorList>
            <person name="Stockdale S.R."/>
            <person name="Callanan J."/>
            <person name="Adriaenssens E.M."/>
            <person name="Kuhn J.H."/>
            <person name="Rumnieks J."/>
            <person name="Shkoporov A."/>
            <person name="Draper L.A."/>
            <person name="Ross P."/>
            <person name="Hill C."/>
        </authorList>
    </citation>
    <scope>NUCLEOTIDE SEQUENCE</scope>
</reference>
<dbReference type="EMBL" id="BK014164">
    <property type="protein sequence ID" value="DAD52642.1"/>
    <property type="molecule type" value="Genomic_RNA"/>
</dbReference>
<keyword evidence="3" id="KW-0946">Virion</keyword>
<accession>A0A8S5L5Q1</accession>
<evidence type="ECO:0000256" key="3">
    <source>
        <dbReference type="ARBA" id="ARBA00022844"/>
    </source>
</evidence>
<evidence type="ECO:0000313" key="5">
    <source>
        <dbReference type="Proteomes" id="UP000676348"/>
    </source>
</evidence>
<evidence type="ECO:0000256" key="1">
    <source>
        <dbReference type="ARBA" id="ARBA00004328"/>
    </source>
</evidence>
<dbReference type="GO" id="GO:0019028">
    <property type="term" value="C:viral capsid"/>
    <property type="evidence" value="ECO:0007669"/>
    <property type="project" value="UniProtKB-KW"/>
</dbReference>
<evidence type="ECO:0000313" key="4">
    <source>
        <dbReference type="EMBL" id="DAD52642.1"/>
    </source>
</evidence>
<keyword evidence="2 4" id="KW-0167">Capsid protein</keyword>
<dbReference type="InterPro" id="IPR015954">
    <property type="entry name" value="Phage_RNA-type_capsid"/>
</dbReference>
<dbReference type="RefSeq" id="YP_010769562.1">
    <property type="nucleotide sequence ID" value="NC_074012.1"/>
</dbReference>
<protein>
    <submittedName>
        <fullName evidence="4">Coat protein</fullName>
    </submittedName>
</protein>
<gene>
    <name evidence="4" type="primary">SRR7976299_10_2</name>
</gene>
<organism evidence="4 5">
    <name type="scientific">ssRNA phage SRR7976299_10</name>
    <dbReference type="NCBI Taxonomy" id="2786632"/>
    <lineage>
        <taxon>Viruses</taxon>
        <taxon>Riboviria</taxon>
        <taxon>Orthornavirae</taxon>
        <taxon>Lenarviricota</taxon>
        <taxon>Leviviricetes</taxon>
        <taxon>Norzivirales</taxon>
        <taxon>Fiersviridae</taxon>
        <taxon>Eerlswovirus</taxon>
        <taxon>Eerlswovirus asiohabitans</taxon>
        <taxon>Monamovirus asiohabitans</taxon>
    </lineage>
</organism>
<dbReference type="GeneID" id="80398615"/>
<name>A0A8S5L5Q1_9VIRU</name>
<keyword evidence="5" id="KW-1185">Reference proteome</keyword>
<dbReference type="Proteomes" id="UP000676348">
    <property type="component" value="Segment"/>
</dbReference>
<evidence type="ECO:0000256" key="2">
    <source>
        <dbReference type="ARBA" id="ARBA00022561"/>
    </source>
</evidence>
<dbReference type="KEGG" id="vg:80398615"/>
<proteinExistence type="predicted"/>
<dbReference type="Gene3D" id="3.30.380.10">
    <property type="entry name" value="MS2 Viral Coat Protein"/>
    <property type="match status" value="1"/>
</dbReference>
<comment type="subcellular location">
    <subcellularLocation>
        <location evidence="1">Virion</location>
    </subcellularLocation>
</comment>
<sequence>MSQIANITVFDGAPTPVVHTLKAIEVTKEKGIVRALWREENASVPVYAQIRATTTLERLKSGVYKTEARVAVPVMESVSGQNAAGYTAAPKVAYEDTFVAIGFTHERSTIAGRRLARQILVNLLGNVSTTVAAATSGPVPELMDNLVAPT</sequence>